<reference evidence="9" key="2">
    <citation type="submission" date="2019-09" db="UniProtKB">
        <authorList>
            <consortium name="WormBaseParasite"/>
        </authorList>
    </citation>
    <scope>IDENTIFICATION</scope>
</reference>
<dbReference type="GO" id="GO:0020037">
    <property type="term" value="F:heme binding"/>
    <property type="evidence" value="ECO:0007669"/>
    <property type="project" value="InterPro"/>
</dbReference>
<dbReference type="PROSITE" id="PS00086">
    <property type="entry name" value="CYTOCHROME_P450"/>
    <property type="match status" value="1"/>
</dbReference>
<keyword evidence="3 5" id="KW-0408">Iron</keyword>
<dbReference type="WBParaSite" id="HPBE_0002007901-mRNA-1">
    <property type="protein sequence ID" value="HPBE_0002007901-mRNA-1"/>
    <property type="gene ID" value="HPBE_0002007901"/>
</dbReference>
<dbReference type="GO" id="GO:0016712">
    <property type="term" value="F:oxidoreductase activity, acting on paired donors, with incorporation or reduction of molecular oxygen, reduced flavin or flavoprotein as one donor, and incorporation of one atom of oxygen"/>
    <property type="evidence" value="ECO:0007669"/>
    <property type="project" value="TreeGrafter"/>
</dbReference>
<evidence type="ECO:0000256" key="5">
    <source>
        <dbReference type="PIRSR" id="PIRSR602401-1"/>
    </source>
</evidence>
<evidence type="ECO:0000313" key="7">
    <source>
        <dbReference type="EMBL" id="VDP18140.1"/>
    </source>
</evidence>
<dbReference type="InterPro" id="IPR002401">
    <property type="entry name" value="Cyt_P450_E_grp-I"/>
</dbReference>
<keyword evidence="2 5" id="KW-0479">Metal-binding</keyword>
<evidence type="ECO:0000256" key="2">
    <source>
        <dbReference type="ARBA" id="ARBA00022723"/>
    </source>
</evidence>
<accession>A0A3P8BKR3</accession>
<dbReference type="PANTHER" id="PTHR24300">
    <property type="entry name" value="CYTOCHROME P450 508A4-RELATED"/>
    <property type="match status" value="1"/>
</dbReference>
<keyword evidence="6" id="KW-0560">Oxidoreductase</keyword>
<dbReference type="InterPro" id="IPR017972">
    <property type="entry name" value="Cyt_P450_CS"/>
</dbReference>
<dbReference type="EMBL" id="UZAH01031842">
    <property type="protein sequence ID" value="VDP18140.1"/>
    <property type="molecule type" value="Genomic_DNA"/>
</dbReference>
<comment type="cofactor">
    <cofactor evidence="5">
        <name>heme</name>
        <dbReference type="ChEBI" id="CHEBI:30413"/>
    </cofactor>
</comment>
<evidence type="ECO:0000313" key="9">
    <source>
        <dbReference type="WBParaSite" id="HPBE_0002007901-mRNA-1"/>
    </source>
</evidence>
<reference evidence="7 8" key="1">
    <citation type="submission" date="2018-11" db="EMBL/GenBank/DDBJ databases">
        <authorList>
            <consortium name="Pathogen Informatics"/>
        </authorList>
    </citation>
    <scope>NUCLEOTIDE SEQUENCE [LARGE SCALE GENOMIC DNA]</scope>
</reference>
<keyword evidence="8" id="KW-1185">Reference proteome</keyword>
<evidence type="ECO:0000313" key="8">
    <source>
        <dbReference type="Proteomes" id="UP000050761"/>
    </source>
</evidence>
<dbReference type="SUPFAM" id="SSF48264">
    <property type="entry name" value="Cytochrome P450"/>
    <property type="match status" value="1"/>
</dbReference>
<dbReference type="GO" id="GO:0006082">
    <property type="term" value="P:organic acid metabolic process"/>
    <property type="evidence" value="ECO:0007669"/>
    <property type="project" value="TreeGrafter"/>
</dbReference>
<accession>A0A183GCZ6</accession>
<keyword evidence="4 6" id="KW-0503">Monooxygenase</keyword>
<dbReference type="GO" id="GO:0005506">
    <property type="term" value="F:iron ion binding"/>
    <property type="evidence" value="ECO:0007669"/>
    <property type="project" value="InterPro"/>
</dbReference>
<dbReference type="PRINTS" id="PR00463">
    <property type="entry name" value="EP450I"/>
</dbReference>
<dbReference type="AlphaFoldDB" id="A0A183GCZ6"/>
<dbReference type="InterPro" id="IPR001128">
    <property type="entry name" value="Cyt_P450"/>
</dbReference>
<comment type="similarity">
    <text evidence="1 6">Belongs to the cytochrome P450 family.</text>
</comment>
<protein>
    <submittedName>
        <fullName evidence="9">Unspecific monooxygenase</fullName>
    </submittedName>
</protein>
<dbReference type="OrthoDB" id="2789670at2759"/>
<evidence type="ECO:0000256" key="1">
    <source>
        <dbReference type="ARBA" id="ARBA00010617"/>
    </source>
</evidence>
<evidence type="ECO:0000256" key="6">
    <source>
        <dbReference type="RuleBase" id="RU000461"/>
    </source>
</evidence>
<proteinExistence type="inferred from homology"/>
<dbReference type="Proteomes" id="UP000050761">
    <property type="component" value="Unassembled WGS sequence"/>
</dbReference>
<dbReference type="PANTHER" id="PTHR24300:SF375">
    <property type="entry name" value="CYTOCHROME P450 FAMILY"/>
    <property type="match status" value="1"/>
</dbReference>
<keyword evidence="5 6" id="KW-0349">Heme</keyword>
<evidence type="ECO:0000256" key="3">
    <source>
        <dbReference type="ARBA" id="ARBA00023004"/>
    </source>
</evidence>
<dbReference type="InterPro" id="IPR050182">
    <property type="entry name" value="Cytochrome_P450_fam2"/>
</dbReference>
<evidence type="ECO:0000256" key="4">
    <source>
        <dbReference type="ARBA" id="ARBA00023033"/>
    </source>
</evidence>
<name>A0A183GCZ6_HELPZ</name>
<dbReference type="Gene3D" id="1.10.630.10">
    <property type="entry name" value="Cytochrome P450"/>
    <property type="match status" value="1"/>
</dbReference>
<dbReference type="GO" id="GO:0006805">
    <property type="term" value="P:xenobiotic metabolic process"/>
    <property type="evidence" value="ECO:0007669"/>
    <property type="project" value="TreeGrafter"/>
</dbReference>
<dbReference type="InterPro" id="IPR036396">
    <property type="entry name" value="Cyt_P450_sf"/>
</dbReference>
<feature type="binding site" description="axial binding residue" evidence="5">
    <location>
        <position position="139"/>
    </location>
    <ligand>
        <name>heme</name>
        <dbReference type="ChEBI" id="CHEBI:30413"/>
    </ligand>
    <ligandPart>
        <name>Fe</name>
        <dbReference type="ChEBI" id="CHEBI:18248"/>
    </ligandPart>
</feature>
<organism evidence="8 9">
    <name type="scientific">Heligmosomoides polygyrus</name>
    <name type="common">Parasitic roundworm</name>
    <dbReference type="NCBI Taxonomy" id="6339"/>
    <lineage>
        <taxon>Eukaryota</taxon>
        <taxon>Metazoa</taxon>
        <taxon>Ecdysozoa</taxon>
        <taxon>Nematoda</taxon>
        <taxon>Chromadorea</taxon>
        <taxon>Rhabditida</taxon>
        <taxon>Rhabditina</taxon>
        <taxon>Rhabditomorpha</taxon>
        <taxon>Strongyloidea</taxon>
        <taxon>Heligmosomidae</taxon>
        <taxon>Heligmosomoides</taxon>
    </lineage>
</organism>
<dbReference type="Pfam" id="PF00067">
    <property type="entry name" value="p450"/>
    <property type="match status" value="1"/>
</dbReference>
<dbReference type="GO" id="GO:0005737">
    <property type="term" value="C:cytoplasm"/>
    <property type="evidence" value="ECO:0007669"/>
    <property type="project" value="TreeGrafter"/>
</dbReference>
<sequence length="157" mass="17545">MEKPHIERVPAADIAMRLGISKRMVYSKSSKGDGNEVEDRLSSETPLSSEWNSLKYQDFQEVHRCASIVPLNLWRDTSEDSIVGPFVIPKGTAITAQLSLIMTDEKHFLNPSQFNPDRYLNGNKLDQMVIPFGLGKRSCLGESLAQAELFLVSFPSS</sequence>
<gene>
    <name evidence="7" type="ORF">HPBE_LOCUS20078</name>
</gene>